<comment type="miscellaneous">
    <text evidence="5">In the reaction, the free carboxyl group of octanoic acid is attached via an amide linkage to the epsilon-amino group of a specific lysine residue of lipoyl domains of lipoate-dependent enzymes.</text>
</comment>
<dbReference type="OrthoDB" id="9787061at2"/>
<evidence type="ECO:0000313" key="12">
    <source>
        <dbReference type="Proteomes" id="UP000451860"/>
    </source>
</evidence>
<dbReference type="AlphaFoldDB" id="A0A7J5URM7"/>
<dbReference type="EC" id="2.3.1.181" evidence="5 6"/>
<comment type="catalytic activity">
    <reaction evidence="5 6">
        <text>octanoyl-[ACP] + L-lysyl-[protein] = N(6)-octanoyl-L-lysyl-[protein] + holo-[ACP] + H(+)</text>
        <dbReference type="Rhea" id="RHEA:17665"/>
        <dbReference type="Rhea" id="RHEA-COMP:9636"/>
        <dbReference type="Rhea" id="RHEA-COMP:9685"/>
        <dbReference type="Rhea" id="RHEA-COMP:9752"/>
        <dbReference type="Rhea" id="RHEA-COMP:9928"/>
        <dbReference type="ChEBI" id="CHEBI:15378"/>
        <dbReference type="ChEBI" id="CHEBI:29969"/>
        <dbReference type="ChEBI" id="CHEBI:64479"/>
        <dbReference type="ChEBI" id="CHEBI:78463"/>
        <dbReference type="ChEBI" id="CHEBI:78809"/>
        <dbReference type="EC" id="2.3.1.181"/>
    </reaction>
</comment>
<evidence type="ECO:0000256" key="4">
    <source>
        <dbReference type="ARBA" id="ARBA00024732"/>
    </source>
</evidence>
<evidence type="ECO:0000256" key="5">
    <source>
        <dbReference type="HAMAP-Rule" id="MF_00013"/>
    </source>
</evidence>
<gene>
    <name evidence="5 11" type="primary">lipB</name>
    <name evidence="11" type="ORF">GB883_05260</name>
</gene>
<feature type="binding site" evidence="5 8">
    <location>
        <begin position="155"/>
        <end position="157"/>
    </location>
    <ligand>
        <name>substrate</name>
    </ligand>
</feature>
<evidence type="ECO:0000256" key="9">
    <source>
        <dbReference type="PIRSR" id="PIRSR016262-3"/>
    </source>
</evidence>
<dbReference type="PIRSF" id="PIRSF016262">
    <property type="entry name" value="LPLase"/>
    <property type="match status" value="1"/>
</dbReference>
<dbReference type="UniPathway" id="UPA00538">
    <property type="reaction ID" value="UER00592"/>
</dbReference>
<dbReference type="SUPFAM" id="SSF55681">
    <property type="entry name" value="Class II aaRS and biotin synthetases"/>
    <property type="match status" value="1"/>
</dbReference>
<sequence length="223" mass="24104">MRFERVGLGTEHVDYHWAWDLQRRVHAEVVAGEREDTVLLLEHAGVYTAGKRTASWDRPTDGTPVVDVDRGGRITWHGPGQLIAYPIVRLREPVDVVAYVRALEQAVIDLAAGNGVATTRVAGRSGVWVTADARGRDRKLCAVGVRVAKGVTMHGIAINACPDLSAYDRIVPCGIDDADVTSLSAETGRTITPLDIVDATEDQLARALATRTRADEPAPAVRP</sequence>
<keyword evidence="12" id="KW-1185">Reference proteome</keyword>
<feature type="binding site" evidence="5 8">
    <location>
        <begin position="70"/>
        <end position="77"/>
    </location>
    <ligand>
        <name>substrate</name>
    </ligand>
</feature>
<feature type="site" description="Lowers pKa of active site Cys" evidence="5 9">
    <location>
        <position position="139"/>
    </location>
</feature>
<proteinExistence type="inferred from homology"/>
<comment type="pathway">
    <text evidence="1 5 6">Protein modification; protein lipoylation via endogenous pathway; protein N(6)-(lipoyl)lysine from octanoyl-[acyl-carrier-protein]: step 1/2.</text>
</comment>
<dbReference type="PROSITE" id="PS01313">
    <property type="entry name" value="LIPB"/>
    <property type="match status" value="1"/>
</dbReference>
<evidence type="ECO:0000256" key="2">
    <source>
        <dbReference type="ARBA" id="ARBA00022679"/>
    </source>
</evidence>
<dbReference type="GO" id="GO:0033819">
    <property type="term" value="F:lipoyl(octanoyl) transferase activity"/>
    <property type="evidence" value="ECO:0007669"/>
    <property type="project" value="UniProtKB-EC"/>
</dbReference>
<dbReference type="PROSITE" id="PS51733">
    <property type="entry name" value="BPL_LPL_CATALYTIC"/>
    <property type="match status" value="1"/>
</dbReference>
<dbReference type="InterPro" id="IPR000544">
    <property type="entry name" value="Octanoyltransferase"/>
</dbReference>
<name>A0A7J5URM7_9MICO</name>
<dbReference type="GO" id="GO:0009249">
    <property type="term" value="P:protein lipoylation"/>
    <property type="evidence" value="ECO:0007669"/>
    <property type="project" value="InterPro"/>
</dbReference>
<organism evidence="11 12">
    <name type="scientific">Georgenia thermotolerans</name>
    <dbReference type="NCBI Taxonomy" id="527326"/>
    <lineage>
        <taxon>Bacteria</taxon>
        <taxon>Bacillati</taxon>
        <taxon>Actinomycetota</taxon>
        <taxon>Actinomycetes</taxon>
        <taxon>Micrococcales</taxon>
        <taxon>Bogoriellaceae</taxon>
        <taxon>Georgenia</taxon>
    </lineage>
</organism>
<dbReference type="Gene3D" id="3.30.930.10">
    <property type="entry name" value="Bira Bifunctional Protein, Domain 2"/>
    <property type="match status" value="1"/>
</dbReference>
<reference evidence="11 12" key="1">
    <citation type="submission" date="2019-10" db="EMBL/GenBank/DDBJ databases">
        <title>Georgenia wutianyii sp. nov. and Georgenia yuyongxinii sp. nov. isolated from plateau pika (Ochotona curzoniae) in the Qinghai-Tibet plateau of China.</title>
        <authorList>
            <person name="Tian Z."/>
        </authorList>
    </citation>
    <scope>NUCLEOTIDE SEQUENCE [LARGE SCALE GENOMIC DNA]</scope>
    <source>
        <strain evidence="11 12">DSM 21501</strain>
    </source>
</reference>
<accession>A0A7J5URM7</accession>
<dbReference type="PANTHER" id="PTHR10993:SF7">
    <property type="entry name" value="LIPOYLTRANSFERASE 2, MITOCHONDRIAL-RELATED"/>
    <property type="match status" value="1"/>
</dbReference>
<dbReference type="InterPro" id="IPR020605">
    <property type="entry name" value="Octanoyltransferase_CS"/>
</dbReference>
<dbReference type="RefSeq" id="WP_152200068.1">
    <property type="nucleotide sequence ID" value="NZ_VUKF01000002.1"/>
</dbReference>
<evidence type="ECO:0000259" key="10">
    <source>
        <dbReference type="PROSITE" id="PS51733"/>
    </source>
</evidence>
<comment type="subcellular location">
    <subcellularLocation>
        <location evidence="5">Cytoplasm</location>
    </subcellularLocation>
</comment>
<feature type="active site" description="Acyl-thioester intermediate" evidence="5 7">
    <location>
        <position position="173"/>
    </location>
</feature>
<feature type="binding site" evidence="5 8">
    <location>
        <begin position="142"/>
        <end position="144"/>
    </location>
    <ligand>
        <name>substrate</name>
    </ligand>
</feature>
<comment type="function">
    <text evidence="4 5 6">Catalyzes the transfer of endogenously produced octanoic acid from octanoyl-acyl-carrier-protein onto the lipoyl domains of lipoate-dependent enzymes. Lipoyl-ACP can also act as a substrate although octanoyl-ACP is likely to be the physiological substrate.</text>
</comment>
<dbReference type="InterPro" id="IPR004143">
    <property type="entry name" value="BPL_LPL_catalytic"/>
</dbReference>
<dbReference type="InterPro" id="IPR045864">
    <property type="entry name" value="aa-tRNA-synth_II/BPL/LPL"/>
</dbReference>
<evidence type="ECO:0000256" key="3">
    <source>
        <dbReference type="ARBA" id="ARBA00023315"/>
    </source>
</evidence>
<evidence type="ECO:0000256" key="6">
    <source>
        <dbReference type="PIRNR" id="PIRNR016262"/>
    </source>
</evidence>
<comment type="similarity">
    <text evidence="5 6">Belongs to the LipB family.</text>
</comment>
<feature type="domain" description="BPL/LPL catalytic" evidence="10">
    <location>
        <begin position="32"/>
        <end position="212"/>
    </location>
</feature>
<evidence type="ECO:0000256" key="1">
    <source>
        <dbReference type="ARBA" id="ARBA00004821"/>
    </source>
</evidence>
<protein>
    <recommendedName>
        <fullName evidence="5 6">Octanoyltransferase</fullName>
        <ecNumber evidence="5 6">2.3.1.181</ecNumber>
    </recommendedName>
    <alternativeName>
        <fullName evidence="5">Lipoate-protein ligase B</fullName>
    </alternativeName>
    <alternativeName>
        <fullName evidence="5">Lipoyl/octanoyl transferase</fullName>
    </alternativeName>
    <alternativeName>
        <fullName evidence="5">Octanoyl-[acyl-carrier-protein]-protein N-octanoyltransferase</fullName>
    </alternativeName>
</protein>
<keyword evidence="5" id="KW-0963">Cytoplasm</keyword>
<dbReference type="NCBIfam" id="NF010925">
    <property type="entry name" value="PRK14345.1"/>
    <property type="match status" value="1"/>
</dbReference>
<evidence type="ECO:0000313" key="11">
    <source>
        <dbReference type="EMBL" id="KAE8765112.1"/>
    </source>
</evidence>
<dbReference type="GO" id="GO:0005737">
    <property type="term" value="C:cytoplasm"/>
    <property type="evidence" value="ECO:0007669"/>
    <property type="project" value="UniProtKB-SubCell"/>
</dbReference>
<dbReference type="NCBIfam" id="TIGR00214">
    <property type="entry name" value="lipB"/>
    <property type="match status" value="1"/>
</dbReference>
<dbReference type="Pfam" id="PF21948">
    <property type="entry name" value="LplA-B_cat"/>
    <property type="match status" value="1"/>
</dbReference>
<evidence type="ECO:0000256" key="7">
    <source>
        <dbReference type="PIRSR" id="PIRSR016262-1"/>
    </source>
</evidence>
<keyword evidence="2 5" id="KW-0808">Transferase</keyword>
<dbReference type="EMBL" id="WHJE01000015">
    <property type="protein sequence ID" value="KAE8765112.1"/>
    <property type="molecule type" value="Genomic_DNA"/>
</dbReference>
<dbReference type="PANTHER" id="PTHR10993">
    <property type="entry name" value="OCTANOYLTRANSFERASE"/>
    <property type="match status" value="1"/>
</dbReference>
<evidence type="ECO:0000256" key="8">
    <source>
        <dbReference type="PIRSR" id="PIRSR016262-2"/>
    </source>
</evidence>
<dbReference type="Proteomes" id="UP000451860">
    <property type="component" value="Unassembled WGS sequence"/>
</dbReference>
<dbReference type="CDD" id="cd16444">
    <property type="entry name" value="LipB"/>
    <property type="match status" value="1"/>
</dbReference>
<dbReference type="HAMAP" id="MF_00013">
    <property type="entry name" value="LipB"/>
    <property type="match status" value="1"/>
</dbReference>
<comment type="caution">
    <text evidence="11">The sequence shown here is derived from an EMBL/GenBank/DDBJ whole genome shotgun (WGS) entry which is preliminary data.</text>
</comment>
<keyword evidence="3 5" id="KW-0012">Acyltransferase</keyword>